<evidence type="ECO:0000256" key="1">
    <source>
        <dbReference type="SAM" id="MobiDB-lite"/>
    </source>
</evidence>
<protein>
    <submittedName>
        <fullName evidence="2">Uncharacterized protein</fullName>
    </submittedName>
</protein>
<dbReference type="AlphaFoldDB" id="A0A1J5PB12"/>
<accession>A0A1J5PB12</accession>
<dbReference type="EMBL" id="MLJW01005078">
    <property type="protein sequence ID" value="OIQ68833.1"/>
    <property type="molecule type" value="Genomic_DNA"/>
</dbReference>
<gene>
    <name evidence="2" type="ORF">GALL_495710</name>
</gene>
<organism evidence="2">
    <name type="scientific">mine drainage metagenome</name>
    <dbReference type="NCBI Taxonomy" id="410659"/>
    <lineage>
        <taxon>unclassified sequences</taxon>
        <taxon>metagenomes</taxon>
        <taxon>ecological metagenomes</taxon>
    </lineage>
</organism>
<sequence length="157" mass="17084">MQAAGAIHRRAYRGLLRAERDAQIRIGHAVQADRWRADRCGDVQQRRIGADQHIGNRHRGSGFAQVEPPDQVEHARGGGGMEVRSCAQGDDAHARVGVQRGDQRLPMRGRPGAVGRGAHVHRDQPGHGLPGVTGLLQQTADRLVVAAIQVQFQRRVG</sequence>
<reference evidence="2" key="1">
    <citation type="submission" date="2016-10" db="EMBL/GenBank/DDBJ databases">
        <title>Sequence of Gallionella enrichment culture.</title>
        <authorList>
            <person name="Poehlein A."/>
            <person name="Muehling M."/>
            <person name="Daniel R."/>
        </authorList>
    </citation>
    <scope>NUCLEOTIDE SEQUENCE</scope>
</reference>
<name>A0A1J5PB12_9ZZZZ</name>
<evidence type="ECO:0000313" key="2">
    <source>
        <dbReference type="EMBL" id="OIQ68833.1"/>
    </source>
</evidence>
<feature type="region of interest" description="Disordered" evidence="1">
    <location>
        <begin position="54"/>
        <end position="80"/>
    </location>
</feature>
<comment type="caution">
    <text evidence="2">The sequence shown here is derived from an EMBL/GenBank/DDBJ whole genome shotgun (WGS) entry which is preliminary data.</text>
</comment>
<proteinExistence type="predicted"/>